<gene>
    <name evidence="1" type="ORF">AGRA3207_003041</name>
</gene>
<reference evidence="1" key="1">
    <citation type="submission" date="2020-07" db="EMBL/GenBank/DDBJ databases">
        <authorList>
            <person name="Tarantini F.S."/>
            <person name="Hong K.W."/>
            <person name="Chan K.G."/>
        </authorList>
    </citation>
    <scope>NUCLEOTIDE SEQUENCE</scope>
    <source>
        <strain evidence="1">32-07</strain>
    </source>
</reference>
<dbReference type="EMBL" id="CP059572">
    <property type="protein sequence ID" value="QXJ22095.1"/>
    <property type="molecule type" value="Genomic_DNA"/>
</dbReference>
<accession>A0ABX8QTN7</accession>
<name>A0ABX8QTN7_9ACTN</name>
<protein>
    <submittedName>
        <fullName evidence="1">Uncharacterized protein</fullName>
    </submittedName>
</protein>
<organism evidence="1 2">
    <name type="scientific">Actinomadura graeca</name>
    <dbReference type="NCBI Taxonomy" id="2750812"/>
    <lineage>
        <taxon>Bacteria</taxon>
        <taxon>Bacillati</taxon>
        <taxon>Actinomycetota</taxon>
        <taxon>Actinomycetes</taxon>
        <taxon>Streptosporangiales</taxon>
        <taxon>Thermomonosporaceae</taxon>
        <taxon>Actinomadura</taxon>
    </lineage>
</organism>
<sequence length="718" mass="76770">MTKDGWLGPDTCGVKLTEFEHMTRQMTAAAPGLRRLADELWQALHGAGVSTAPAMEIKRIADWADGAASDLRRRTVLVHDLDRQGLAFTVCRPDGTYLKLPDRYTDQVAYADGRRKADTFRRAAHGDASAQAALRRLRPDDLTPMFAKGLLESLGPEELLKLPMALSLGLAGDLNRHRPGTDARAADTRAVLALLGRSLALATDPHGKAYLGDDYLTGLREAGRTTFPPRATLPNGTAGYQSLATLIGSSDTRFSTRFIDVVGNDMVAFDSGIRKNLGEAPLPDLAGRYNLGNALDPSKAKGDGKTDFLSPLLEAAGASGREAAQALLNHHPDAPLATGPQPTIRLTNLEYLLHDRRATWGQTDHGAALGTTIEAAATGHDPESSRLAFAIGKILADDARANVEVKDGKLKIGDKSPLAALAGGSLSDALARPRHYDELSGLRPAMAAVLVAHLDRLHDIVRLSAYDERPGSTGLTGEDLDHLLLDVTRDAGAYEKLLMGQLAHTKLAVNGTVARHGDLSNTIAGEGRMFGHLLEARHQSVGAEEARLAEDLERMRKYVGYGLGLLPLGTDLVASRSPAAGKAYADASTKTTTLMTDWLAKRLADGSEPTILAPTTETGGIERLFNQLIVSSLVSHGRIESQDLRGRSFATKDHPPRIRPAESLDGAALESFLNWANEKLKVDSLTERAQLALENGQKVAAGNFKGPDGKSVAPSVQR</sequence>
<evidence type="ECO:0000313" key="2">
    <source>
        <dbReference type="Proteomes" id="UP001049518"/>
    </source>
</evidence>
<proteinExistence type="predicted"/>
<dbReference type="Proteomes" id="UP001049518">
    <property type="component" value="Chromosome"/>
</dbReference>
<dbReference type="RefSeq" id="WP_231336551.1">
    <property type="nucleotide sequence ID" value="NZ_CP059572.1"/>
</dbReference>
<evidence type="ECO:0000313" key="1">
    <source>
        <dbReference type="EMBL" id="QXJ22095.1"/>
    </source>
</evidence>
<keyword evidence="2" id="KW-1185">Reference proteome</keyword>